<comment type="subunit">
    <text evidence="7">The glycine cleavage system is composed of four proteins: P, T, L and H.</text>
</comment>
<comment type="catalytic activity">
    <reaction evidence="5 7">
        <text>N(6)-[(R)-lipoyl]-L-lysyl-[glycine-cleavage complex H protein] + glycine + H(+) = N(6)-[(R)-S(8)-aminomethyldihydrolipoyl]-L-lysyl-[glycine-cleavage complex H protein] + CO2</text>
        <dbReference type="Rhea" id="RHEA:24304"/>
        <dbReference type="Rhea" id="RHEA-COMP:10494"/>
        <dbReference type="Rhea" id="RHEA-COMP:10495"/>
        <dbReference type="ChEBI" id="CHEBI:15378"/>
        <dbReference type="ChEBI" id="CHEBI:16526"/>
        <dbReference type="ChEBI" id="CHEBI:57305"/>
        <dbReference type="ChEBI" id="CHEBI:83099"/>
        <dbReference type="ChEBI" id="CHEBI:83143"/>
        <dbReference type="EC" id="1.4.4.2"/>
    </reaction>
</comment>
<keyword evidence="3 6" id="KW-0663">Pyridoxal phosphate</keyword>
<dbReference type="PANTHER" id="PTHR11773:SF1">
    <property type="entry name" value="GLYCINE DEHYDROGENASE (DECARBOXYLATING), MITOCHONDRIAL"/>
    <property type="match status" value="1"/>
</dbReference>
<dbReference type="InterPro" id="IPR015424">
    <property type="entry name" value="PyrdxlP-dep_Trfase"/>
</dbReference>
<keyword evidence="7" id="KW-0496">Mitochondrion</keyword>
<dbReference type="AlphaFoldDB" id="E3LRC8"/>
<dbReference type="Pfam" id="PF02347">
    <property type="entry name" value="GDC-P"/>
    <property type="match status" value="2"/>
</dbReference>
<name>E3LRC8_CAERE</name>
<dbReference type="SUPFAM" id="SSF53383">
    <property type="entry name" value="PLP-dependent transferases"/>
    <property type="match status" value="2"/>
</dbReference>
<dbReference type="InterPro" id="IPR003437">
    <property type="entry name" value="GcvP"/>
</dbReference>
<dbReference type="InParanoid" id="E3LRC8"/>
<dbReference type="GO" id="GO:0004375">
    <property type="term" value="F:glycine dehydrogenase (decarboxylating) activity"/>
    <property type="evidence" value="ECO:0007669"/>
    <property type="project" value="UniProtKB-UniRule"/>
</dbReference>
<dbReference type="InterPro" id="IPR015422">
    <property type="entry name" value="PyrdxlP-dep_Trfase_small"/>
</dbReference>
<dbReference type="EC" id="1.4.4.2" evidence="7"/>
<dbReference type="PANTHER" id="PTHR11773">
    <property type="entry name" value="GLYCINE DEHYDROGENASE, DECARBOXYLATING"/>
    <property type="match status" value="1"/>
</dbReference>
<dbReference type="Gene3D" id="3.40.640.10">
    <property type="entry name" value="Type I PLP-dependent aspartate aminotransferase-like (Major domain)"/>
    <property type="match status" value="2"/>
</dbReference>
<dbReference type="GO" id="GO:0005960">
    <property type="term" value="C:glycine cleavage complex"/>
    <property type="evidence" value="ECO:0007669"/>
    <property type="project" value="TreeGrafter"/>
</dbReference>
<gene>
    <name evidence="10" type="ORF">CRE_26575</name>
</gene>
<evidence type="ECO:0000256" key="3">
    <source>
        <dbReference type="ARBA" id="ARBA00022898"/>
    </source>
</evidence>
<feature type="modified residue" description="N6-(pyridoxal phosphate)lysine" evidence="6">
    <location>
        <position position="734"/>
    </location>
</feature>
<dbReference type="Proteomes" id="UP000008281">
    <property type="component" value="Unassembled WGS sequence"/>
</dbReference>
<sequence>MVLFGRGLLAAGRIALRRPTIARHLQYDAFVDRHIGPRRLEQQQMLDFIGYKDLDDLTGTNVPNMIKLERAMELPAPLDEYKMLKELEAIASQNKIYRSYIGMGYYDTIVPAVISRNILQNIGWISQYTPYQAEISQGRLESLLNFQTMRFQIAEMTGLPTTNASLLDEATASAEAVALAARTTKRNKVIVDSFCHPQNLDVIKTRSDPLGIDIEVCDAVEGFEFDEKVAAVVVQYPNTEGRIHQFDELIEKAHKNKSLVIMVCDLLSLTILRSPGDLGADIAVGSAQRFGVPLGYGGPHAGFMAVAKNDSKNALGRNMPGRIIGVTKDANGNRALRLALQTREQHIRRDKATSNICTAQALLANMSAMYAVYHGPQRLTEIARGIHKSTAYLATHLRNAGHEIVHKEYFDTLKVRLKNGEALEELKKRAEEMKMNFRFYDNGDVGVSLDETVKSEDLMDIIYTFNGTTEKDVTKLREERWEVACPLIGNSPHSRSSLFLQHPVFNTYHSEQQLVRYMKRLENKDVSLVHSMIPLGSCTMKLNASAELIPITWPTLSSIHPFAPIEQAKGYSQIFGDLEHWLCEITGYDNFSLQPNSGANGEYAGLLAIRNYLIHKGQEQRNICLIPTSAHGTNPASAQMANMKVVVVDSDHHGNINYKDLAAKAEKYSNQLAAIMVTYPSTHGVFESSIRDVCDKVHEHGGQVYLDGANMNAQVGLCRPGDYGSDVSHLNLHKTFCIPHGGGGPGVGPIGVKKHLAPFLPGHSVIPVQGRKAGSVASAPYGSASILAITWAYIRMMGATGLREASQVAILNANYMAKRLENEYRIVYKDEQGLVAHEFIMDCKPFKKHGIEVVDIAKRLMDYGFHSPTMSWPVHDCLMIEPTESAFYLGFTEDKGEMDRLVDALLAIREEIRQVENGTLDKHLNPLKMAPHTLEKVTSDTWNMPYSRELAAFPKPWCSHKAWPTVGRVDDQYGDRNLVCTCPPIESYQ</sequence>
<dbReference type="OMA" id="RNLICTC"/>
<keyword evidence="4 7" id="KW-0560">Oxidoreductase</keyword>
<comment type="subcellular location">
    <subcellularLocation>
        <location evidence="7">Mitochondrion</location>
    </subcellularLocation>
</comment>
<dbReference type="GO" id="GO:0019464">
    <property type="term" value="P:glycine decarboxylation via glycine cleavage system"/>
    <property type="evidence" value="ECO:0007669"/>
    <property type="project" value="TreeGrafter"/>
</dbReference>
<dbReference type="InterPro" id="IPR049316">
    <property type="entry name" value="GDC-P_C"/>
</dbReference>
<dbReference type="InterPro" id="IPR049315">
    <property type="entry name" value="GDC-P_N"/>
</dbReference>
<dbReference type="GO" id="GO:0005739">
    <property type="term" value="C:mitochondrion"/>
    <property type="evidence" value="ECO:0007669"/>
    <property type="project" value="UniProtKB-SubCell"/>
</dbReference>
<dbReference type="OrthoDB" id="6537869at2759"/>
<comment type="function">
    <text evidence="7">The glycine cleavage system catalyzes the degradation of glycine.</text>
</comment>
<dbReference type="NCBIfam" id="TIGR00461">
    <property type="entry name" value="gcvP"/>
    <property type="match status" value="1"/>
</dbReference>
<evidence type="ECO:0000256" key="6">
    <source>
        <dbReference type="PIRSR" id="PIRSR603437-50"/>
    </source>
</evidence>
<dbReference type="FunCoup" id="E3LRC8">
    <property type="interactions" value="829"/>
</dbReference>
<feature type="domain" description="Glycine cleavage system P-protein N-terminal" evidence="8">
    <location>
        <begin position="32"/>
        <end position="465"/>
    </location>
</feature>
<accession>E3LRC8</accession>
<dbReference type="eggNOG" id="KOG2040">
    <property type="taxonomic scope" value="Eukaryota"/>
</dbReference>
<evidence type="ECO:0000259" key="8">
    <source>
        <dbReference type="Pfam" id="PF02347"/>
    </source>
</evidence>
<keyword evidence="7" id="KW-0809">Transit peptide</keyword>
<dbReference type="HOGENOM" id="CLU_004620_1_1_1"/>
<evidence type="ECO:0000256" key="2">
    <source>
        <dbReference type="ARBA" id="ARBA00010756"/>
    </source>
</evidence>
<dbReference type="InterPro" id="IPR015421">
    <property type="entry name" value="PyrdxlP-dep_Trfase_major"/>
</dbReference>
<protein>
    <recommendedName>
        <fullName evidence="7">Glycine cleavage system P protein</fullName>
        <ecNumber evidence="7">1.4.4.2</ecNumber>
    </recommendedName>
</protein>
<dbReference type="Gene3D" id="3.90.1150.10">
    <property type="entry name" value="Aspartate Aminotransferase, domain 1"/>
    <property type="match status" value="2"/>
</dbReference>
<organism evidence="11">
    <name type="scientific">Caenorhabditis remanei</name>
    <name type="common">Caenorhabditis vulgaris</name>
    <dbReference type="NCBI Taxonomy" id="31234"/>
    <lineage>
        <taxon>Eukaryota</taxon>
        <taxon>Metazoa</taxon>
        <taxon>Ecdysozoa</taxon>
        <taxon>Nematoda</taxon>
        <taxon>Chromadorea</taxon>
        <taxon>Rhabditida</taxon>
        <taxon>Rhabditina</taxon>
        <taxon>Rhabditomorpha</taxon>
        <taxon>Rhabditoidea</taxon>
        <taxon>Rhabditidae</taxon>
        <taxon>Peloderinae</taxon>
        <taxon>Caenorhabditis</taxon>
    </lineage>
</organism>
<feature type="domain" description="Glycine dehydrogenase C-terminal" evidence="9">
    <location>
        <begin position="805"/>
        <end position="932"/>
    </location>
</feature>
<dbReference type="CDD" id="cd00613">
    <property type="entry name" value="GDC-P"/>
    <property type="match status" value="2"/>
</dbReference>
<keyword evidence="11" id="KW-1185">Reference proteome</keyword>
<evidence type="ECO:0000256" key="1">
    <source>
        <dbReference type="ARBA" id="ARBA00001933"/>
    </source>
</evidence>
<dbReference type="FunFam" id="3.40.640.10:FF:000005">
    <property type="entry name" value="Glycine dehydrogenase (decarboxylating), mitochondrial"/>
    <property type="match status" value="1"/>
</dbReference>
<dbReference type="Pfam" id="PF21478">
    <property type="entry name" value="GcvP2_C"/>
    <property type="match status" value="1"/>
</dbReference>
<evidence type="ECO:0000256" key="7">
    <source>
        <dbReference type="RuleBase" id="RU364056"/>
    </source>
</evidence>
<dbReference type="FunFam" id="3.40.640.10:FF:000007">
    <property type="entry name" value="glycine dehydrogenase (Decarboxylating), mitochondrial"/>
    <property type="match status" value="1"/>
</dbReference>
<dbReference type="GO" id="GO:0030170">
    <property type="term" value="F:pyridoxal phosphate binding"/>
    <property type="evidence" value="ECO:0007669"/>
    <property type="project" value="TreeGrafter"/>
</dbReference>
<evidence type="ECO:0000313" key="10">
    <source>
        <dbReference type="EMBL" id="EFP07657.1"/>
    </source>
</evidence>
<dbReference type="GO" id="GO:0016594">
    <property type="term" value="F:glycine binding"/>
    <property type="evidence" value="ECO:0007669"/>
    <property type="project" value="TreeGrafter"/>
</dbReference>
<comment type="similarity">
    <text evidence="2 7">Belongs to the GcvP family.</text>
</comment>
<feature type="domain" description="Glycine cleavage system P-protein N-terminal" evidence="8">
    <location>
        <begin position="507"/>
        <end position="764"/>
    </location>
</feature>
<comment type="cofactor">
    <cofactor evidence="1 6 7">
        <name>pyridoxal 5'-phosphate</name>
        <dbReference type="ChEBI" id="CHEBI:597326"/>
    </cofactor>
</comment>
<evidence type="ECO:0000259" key="9">
    <source>
        <dbReference type="Pfam" id="PF21478"/>
    </source>
</evidence>
<evidence type="ECO:0000256" key="5">
    <source>
        <dbReference type="ARBA" id="ARBA00049026"/>
    </source>
</evidence>
<dbReference type="FunFam" id="3.90.1150.10:FF:000007">
    <property type="entry name" value="Glycine dehydrogenase (decarboxylating), mitochondrial"/>
    <property type="match status" value="1"/>
</dbReference>
<dbReference type="InterPro" id="IPR020581">
    <property type="entry name" value="GDC_P"/>
</dbReference>
<dbReference type="EMBL" id="DS268413">
    <property type="protein sequence ID" value="EFP07657.1"/>
    <property type="molecule type" value="Genomic_DNA"/>
</dbReference>
<proteinExistence type="inferred from homology"/>
<evidence type="ECO:0000256" key="4">
    <source>
        <dbReference type="ARBA" id="ARBA00023002"/>
    </source>
</evidence>
<reference evidence="10" key="1">
    <citation type="submission" date="2007-07" db="EMBL/GenBank/DDBJ databases">
        <title>PCAP assembly of the Caenorhabditis remanei genome.</title>
        <authorList>
            <consortium name="The Caenorhabditis remanei Sequencing Consortium"/>
            <person name="Wilson R.K."/>
        </authorList>
    </citation>
    <scope>NUCLEOTIDE SEQUENCE [LARGE SCALE GENOMIC DNA]</scope>
    <source>
        <strain evidence="10">PB4641</strain>
    </source>
</reference>
<dbReference type="STRING" id="31234.E3LRC8"/>
<evidence type="ECO:0000313" key="11">
    <source>
        <dbReference type="Proteomes" id="UP000008281"/>
    </source>
</evidence>
<dbReference type="NCBIfam" id="NF001696">
    <property type="entry name" value="PRK00451.1"/>
    <property type="match status" value="1"/>
</dbReference>